<dbReference type="Pfam" id="PF00892">
    <property type="entry name" value="EamA"/>
    <property type="match status" value="2"/>
</dbReference>
<keyword evidence="3" id="KW-0812">Transmembrane</keyword>
<feature type="transmembrane region" description="Helical" evidence="3">
    <location>
        <begin position="301"/>
        <end position="318"/>
    </location>
</feature>
<feature type="transmembrane region" description="Helical" evidence="3">
    <location>
        <begin position="177"/>
        <end position="194"/>
    </location>
</feature>
<dbReference type="Gene3D" id="1.10.3730.20">
    <property type="match status" value="1"/>
</dbReference>
<comment type="similarity">
    <text evidence="1">Belongs to the EamA transporter family.</text>
</comment>
<keyword evidence="6" id="KW-1185">Reference proteome</keyword>
<proteinExistence type="inferred from homology"/>
<gene>
    <name evidence="5" type="ORF">GCM10022377_21190</name>
</gene>
<evidence type="ECO:0000256" key="3">
    <source>
        <dbReference type="SAM" id="Phobius"/>
    </source>
</evidence>
<dbReference type="Proteomes" id="UP001501536">
    <property type="component" value="Unassembled WGS sequence"/>
</dbReference>
<dbReference type="PANTHER" id="PTHR22911">
    <property type="entry name" value="ACYL-MALONYL CONDENSING ENZYME-RELATED"/>
    <property type="match status" value="1"/>
</dbReference>
<evidence type="ECO:0000313" key="6">
    <source>
        <dbReference type="Proteomes" id="UP001501536"/>
    </source>
</evidence>
<keyword evidence="3" id="KW-0472">Membrane</keyword>
<evidence type="ECO:0000259" key="4">
    <source>
        <dbReference type="Pfam" id="PF00892"/>
    </source>
</evidence>
<feature type="transmembrane region" description="Helical" evidence="3">
    <location>
        <begin position="206"/>
        <end position="228"/>
    </location>
</feature>
<feature type="transmembrane region" description="Helical" evidence="3">
    <location>
        <begin position="61"/>
        <end position="84"/>
    </location>
</feature>
<dbReference type="InterPro" id="IPR000620">
    <property type="entry name" value="EamA_dom"/>
</dbReference>
<comment type="caution">
    <text evidence="5">The sequence shown here is derived from an EMBL/GenBank/DDBJ whole genome shotgun (WGS) entry which is preliminary data.</text>
</comment>
<keyword evidence="3" id="KW-1133">Transmembrane helix</keyword>
<feature type="transmembrane region" description="Helical" evidence="3">
    <location>
        <begin position="276"/>
        <end position="295"/>
    </location>
</feature>
<sequence length="359" mass="36970">MEQQSGLASGTAGQDAAAGAALAPRRPTMAGGWVALLSAAVFATSGAFAKPLLDAGWTSGAAVGARMLGAAALLLVPTLFVLRGQWRSLASNWKPVVLFGVFGVAVCQFAYFQAVQYLDVSVALLLEYMAPVLIVLTSWAVTRQRPRLMRAGGVLLAVAGLVLVLDVTGSQSVHPAGVLWGLAAAVGLAVYFVVSAQQNDTLHPLVLTTGGLFLGACLMFGLGAVGLIPLRATFGMVEFSGFQTPWWVALAGLIVVAAVLAYVSGIIAARLLGATLASFIALTEVMFAVLWAWLLLAEVPALIQILGGVCIVGGVLLVRTDELRRARAAGEPEGPDPLLSGPEATAPIPIVPSRPGPAD</sequence>
<feature type="transmembrane region" description="Helical" evidence="3">
    <location>
        <begin position="30"/>
        <end position="49"/>
    </location>
</feature>
<evidence type="ECO:0000313" key="5">
    <source>
        <dbReference type="EMBL" id="GAA3707222.1"/>
    </source>
</evidence>
<reference evidence="6" key="1">
    <citation type="journal article" date="2019" name="Int. J. Syst. Evol. Microbiol.">
        <title>The Global Catalogue of Microorganisms (GCM) 10K type strain sequencing project: providing services to taxonomists for standard genome sequencing and annotation.</title>
        <authorList>
            <consortium name="The Broad Institute Genomics Platform"/>
            <consortium name="The Broad Institute Genome Sequencing Center for Infectious Disease"/>
            <person name="Wu L."/>
            <person name="Ma J."/>
        </authorList>
    </citation>
    <scope>NUCLEOTIDE SEQUENCE [LARGE SCALE GENOMIC DNA]</scope>
    <source>
        <strain evidence="6">JCM 16961</strain>
    </source>
</reference>
<feature type="transmembrane region" description="Helical" evidence="3">
    <location>
        <begin position="120"/>
        <end position="141"/>
    </location>
</feature>
<evidence type="ECO:0000256" key="2">
    <source>
        <dbReference type="SAM" id="MobiDB-lite"/>
    </source>
</evidence>
<evidence type="ECO:0000256" key="1">
    <source>
        <dbReference type="ARBA" id="ARBA00007362"/>
    </source>
</evidence>
<feature type="transmembrane region" description="Helical" evidence="3">
    <location>
        <begin position="248"/>
        <end position="269"/>
    </location>
</feature>
<protein>
    <submittedName>
        <fullName evidence="5">EamA family transporter</fullName>
    </submittedName>
</protein>
<dbReference type="RefSeq" id="WP_344884110.1">
    <property type="nucleotide sequence ID" value="NZ_BAABCJ010000005.1"/>
</dbReference>
<dbReference type="EMBL" id="BAABCJ010000005">
    <property type="protein sequence ID" value="GAA3707222.1"/>
    <property type="molecule type" value="Genomic_DNA"/>
</dbReference>
<organism evidence="5 6">
    <name type="scientific">Zhihengliuella alba</name>
    <dbReference type="NCBI Taxonomy" id="547018"/>
    <lineage>
        <taxon>Bacteria</taxon>
        <taxon>Bacillati</taxon>
        <taxon>Actinomycetota</taxon>
        <taxon>Actinomycetes</taxon>
        <taxon>Micrococcales</taxon>
        <taxon>Micrococcaceae</taxon>
        <taxon>Zhihengliuella</taxon>
    </lineage>
</organism>
<dbReference type="SUPFAM" id="SSF103481">
    <property type="entry name" value="Multidrug resistance efflux transporter EmrE"/>
    <property type="match status" value="2"/>
</dbReference>
<accession>A0ABP7DMB9</accession>
<feature type="domain" description="EamA" evidence="4">
    <location>
        <begin position="176"/>
        <end position="319"/>
    </location>
</feature>
<dbReference type="InterPro" id="IPR037185">
    <property type="entry name" value="EmrE-like"/>
</dbReference>
<name>A0ABP7DMB9_9MICC</name>
<feature type="region of interest" description="Disordered" evidence="2">
    <location>
        <begin position="328"/>
        <end position="359"/>
    </location>
</feature>
<feature type="transmembrane region" description="Helical" evidence="3">
    <location>
        <begin position="96"/>
        <end position="114"/>
    </location>
</feature>
<feature type="transmembrane region" description="Helical" evidence="3">
    <location>
        <begin position="148"/>
        <end position="165"/>
    </location>
</feature>
<feature type="compositionally biased region" description="Pro residues" evidence="2">
    <location>
        <begin position="349"/>
        <end position="359"/>
    </location>
</feature>
<feature type="domain" description="EamA" evidence="4">
    <location>
        <begin position="31"/>
        <end position="165"/>
    </location>
</feature>